<proteinExistence type="predicted"/>
<dbReference type="Pfam" id="PF16951">
    <property type="entry name" value="MaAIMP_sms"/>
    <property type="match status" value="1"/>
</dbReference>
<sequence>MTTPAILLMILALLIVWGGLVVSILALRARPERDDLPPGGEDDTRDEGSVIVHDT</sequence>
<keyword evidence="2" id="KW-0472">Membrane</keyword>
<dbReference type="InterPro" id="IPR031596">
    <property type="entry name" value="MaAIMP_sms"/>
</dbReference>
<comment type="caution">
    <text evidence="3">The sequence shown here is derived from an EMBL/GenBank/DDBJ whole genome shotgun (WGS) entry which is preliminary data.</text>
</comment>
<accession>A0ABS7ZA67</accession>
<evidence type="ECO:0000313" key="5">
    <source>
        <dbReference type="Proteomes" id="UP001319870"/>
    </source>
</evidence>
<name>A0ABS7ZA67_9MICO</name>
<dbReference type="EMBL" id="JAIXCQ010000011">
    <property type="protein sequence ID" value="MCA5894611.1"/>
    <property type="molecule type" value="Genomic_DNA"/>
</dbReference>
<dbReference type="NCBIfam" id="NF033493">
    <property type="entry name" value="MetS_like_NSS"/>
    <property type="match status" value="1"/>
</dbReference>
<protein>
    <submittedName>
        <fullName evidence="3">Methionine/alanine import family NSS transporter small subunit</fullName>
    </submittedName>
</protein>
<dbReference type="RefSeq" id="WP_225563508.1">
    <property type="nucleotide sequence ID" value="NZ_JAIXCQ010000001.1"/>
</dbReference>
<feature type="transmembrane region" description="Helical" evidence="2">
    <location>
        <begin position="6"/>
        <end position="27"/>
    </location>
</feature>
<evidence type="ECO:0000256" key="2">
    <source>
        <dbReference type="SAM" id="Phobius"/>
    </source>
</evidence>
<dbReference type="EMBL" id="JAIXCQ010000001">
    <property type="protein sequence ID" value="MCA5891778.1"/>
    <property type="molecule type" value="Genomic_DNA"/>
</dbReference>
<organism evidence="3 5">
    <name type="scientific">Isoptericola luteus</name>
    <dbReference type="NCBI Taxonomy" id="2879484"/>
    <lineage>
        <taxon>Bacteria</taxon>
        <taxon>Bacillati</taxon>
        <taxon>Actinomycetota</taxon>
        <taxon>Actinomycetes</taxon>
        <taxon>Micrococcales</taxon>
        <taxon>Promicromonosporaceae</taxon>
        <taxon>Isoptericola</taxon>
    </lineage>
</organism>
<evidence type="ECO:0000313" key="4">
    <source>
        <dbReference type="EMBL" id="MCA5894611.1"/>
    </source>
</evidence>
<reference evidence="3 5" key="1">
    <citation type="submission" date="2021-09" db="EMBL/GenBank/DDBJ databases">
        <title>Isoptericola luteus sp. nov., a novel bacterium isolated from Harbin, the capital city of Heilongjiang province.</title>
        <authorList>
            <person name="Li J."/>
        </authorList>
    </citation>
    <scope>NUCLEOTIDE SEQUENCE [LARGE SCALE GENOMIC DNA]</scope>
    <source>
        <strain evidence="3 5">NEAU-Y5</strain>
    </source>
</reference>
<feature type="region of interest" description="Disordered" evidence="1">
    <location>
        <begin position="32"/>
        <end position="55"/>
    </location>
</feature>
<evidence type="ECO:0000256" key="1">
    <source>
        <dbReference type="SAM" id="MobiDB-lite"/>
    </source>
</evidence>
<evidence type="ECO:0000313" key="3">
    <source>
        <dbReference type="EMBL" id="MCA5891778.1"/>
    </source>
</evidence>
<keyword evidence="2" id="KW-0812">Transmembrane</keyword>
<dbReference type="Proteomes" id="UP001319870">
    <property type="component" value="Unassembled WGS sequence"/>
</dbReference>
<keyword evidence="5" id="KW-1185">Reference proteome</keyword>
<gene>
    <name evidence="3" type="ORF">LEP48_00235</name>
    <name evidence="4" type="ORF">LEP48_14825</name>
</gene>
<keyword evidence="2" id="KW-1133">Transmembrane helix</keyword>